<dbReference type="STRING" id="3694.A0A2K2CC31"/>
<sequence>MHAFSNDISRSIEHRAAAPQESRIKPGRYRKFSFREYRQQIQKDVRATGDKIGLSRFLL</sequence>
<dbReference type="InParanoid" id="A0A2K2CC31"/>
<evidence type="ECO:0000313" key="2">
    <source>
        <dbReference type="EMBL" id="PNT59586.1"/>
    </source>
</evidence>
<evidence type="ECO:0000313" key="3">
    <source>
        <dbReference type="Proteomes" id="UP000006729"/>
    </source>
</evidence>
<dbReference type="EMBL" id="CM009290">
    <property type="protein sequence ID" value="PNT59586.1"/>
    <property type="molecule type" value="Genomic_DNA"/>
</dbReference>
<reference evidence="2 3" key="1">
    <citation type="journal article" date="2006" name="Science">
        <title>The genome of black cottonwood, Populus trichocarpa (Torr. &amp; Gray).</title>
        <authorList>
            <person name="Tuskan G.A."/>
            <person name="Difazio S."/>
            <person name="Jansson S."/>
            <person name="Bohlmann J."/>
            <person name="Grigoriev I."/>
            <person name="Hellsten U."/>
            <person name="Putnam N."/>
            <person name="Ralph S."/>
            <person name="Rombauts S."/>
            <person name="Salamov A."/>
            <person name="Schein J."/>
            <person name="Sterck L."/>
            <person name="Aerts A."/>
            <person name="Bhalerao R.R."/>
            <person name="Bhalerao R.P."/>
            <person name="Blaudez D."/>
            <person name="Boerjan W."/>
            <person name="Brun A."/>
            <person name="Brunner A."/>
            <person name="Busov V."/>
            <person name="Campbell M."/>
            <person name="Carlson J."/>
            <person name="Chalot M."/>
            <person name="Chapman J."/>
            <person name="Chen G.L."/>
            <person name="Cooper D."/>
            <person name="Coutinho P.M."/>
            <person name="Couturier J."/>
            <person name="Covert S."/>
            <person name="Cronk Q."/>
            <person name="Cunningham R."/>
            <person name="Davis J."/>
            <person name="Degroeve S."/>
            <person name="Dejardin A."/>
            <person name="Depamphilis C."/>
            <person name="Detter J."/>
            <person name="Dirks B."/>
            <person name="Dubchak I."/>
            <person name="Duplessis S."/>
            <person name="Ehlting J."/>
            <person name="Ellis B."/>
            <person name="Gendler K."/>
            <person name="Goodstein D."/>
            <person name="Gribskov M."/>
            <person name="Grimwood J."/>
            <person name="Groover A."/>
            <person name="Gunter L."/>
            <person name="Hamberger B."/>
            <person name="Heinze B."/>
            <person name="Helariutta Y."/>
            <person name="Henrissat B."/>
            <person name="Holligan D."/>
            <person name="Holt R."/>
            <person name="Huang W."/>
            <person name="Islam-Faridi N."/>
            <person name="Jones S."/>
            <person name="Jones-Rhoades M."/>
            <person name="Jorgensen R."/>
            <person name="Joshi C."/>
            <person name="Kangasjarvi J."/>
            <person name="Karlsson J."/>
            <person name="Kelleher C."/>
            <person name="Kirkpatrick R."/>
            <person name="Kirst M."/>
            <person name="Kohler A."/>
            <person name="Kalluri U."/>
            <person name="Larimer F."/>
            <person name="Leebens-Mack J."/>
            <person name="Leple J.C."/>
            <person name="Locascio P."/>
            <person name="Lou Y."/>
            <person name="Lucas S."/>
            <person name="Martin F."/>
            <person name="Montanini B."/>
            <person name="Napoli C."/>
            <person name="Nelson D.R."/>
            <person name="Nelson C."/>
            <person name="Nieminen K."/>
            <person name="Nilsson O."/>
            <person name="Pereda V."/>
            <person name="Peter G."/>
            <person name="Philippe R."/>
            <person name="Pilate G."/>
            <person name="Poliakov A."/>
            <person name="Razumovskaya J."/>
            <person name="Richardson P."/>
            <person name="Rinaldi C."/>
            <person name="Ritland K."/>
            <person name="Rouze P."/>
            <person name="Ryaboy D."/>
            <person name="Schmutz J."/>
            <person name="Schrader J."/>
            <person name="Segerman B."/>
            <person name="Shin H."/>
            <person name="Siddiqui A."/>
            <person name="Sterky F."/>
            <person name="Terry A."/>
            <person name="Tsai C.J."/>
            <person name="Uberbacher E."/>
            <person name="Unneberg P."/>
            <person name="Vahala J."/>
            <person name="Wall K."/>
            <person name="Wessler S."/>
            <person name="Yang G."/>
            <person name="Yin T."/>
            <person name="Douglas C."/>
            <person name="Marra M."/>
            <person name="Sandberg G."/>
            <person name="Van de Peer Y."/>
            <person name="Rokhsar D."/>
        </authorList>
    </citation>
    <scope>NUCLEOTIDE SEQUENCE [LARGE SCALE GENOMIC DNA]</scope>
    <source>
        <strain evidence="3">cv. Nisqually</strain>
    </source>
</reference>
<name>A0A2K2CC31_POPTR</name>
<accession>A0A2K2CC31</accession>
<proteinExistence type="predicted"/>
<dbReference type="AlphaFoldDB" id="A0A2K2CC31"/>
<protein>
    <submittedName>
        <fullName evidence="2">Uncharacterized protein</fullName>
    </submittedName>
</protein>
<dbReference type="Proteomes" id="UP000006729">
    <property type="component" value="Chromosome 1"/>
</dbReference>
<feature type="region of interest" description="Disordered" evidence="1">
    <location>
        <begin position="1"/>
        <end position="23"/>
    </location>
</feature>
<gene>
    <name evidence="2" type="ORF">POPTR_001G418300</name>
</gene>
<organism evidence="2 3">
    <name type="scientific">Populus trichocarpa</name>
    <name type="common">Western balsam poplar</name>
    <name type="synonym">Populus balsamifera subsp. trichocarpa</name>
    <dbReference type="NCBI Taxonomy" id="3694"/>
    <lineage>
        <taxon>Eukaryota</taxon>
        <taxon>Viridiplantae</taxon>
        <taxon>Streptophyta</taxon>
        <taxon>Embryophyta</taxon>
        <taxon>Tracheophyta</taxon>
        <taxon>Spermatophyta</taxon>
        <taxon>Magnoliopsida</taxon>
        <taxon>eudicotyledons</taxon>
        <taxon>Gunneridae</taxon>
        <taxon>Pentapetalae</taxon>
        <taxon>rosids</taxon>
        <taxon>fabids</taxon>
        <taxon>Malpighiales</taxon>
        <taxon>Salicaceae</taxon>
        <taxon>Saliceae</taxon>
        <taxon>Populus</taxon>
    </lineage>
</organism>
<evidence type="ECO:0000256" key="1">
    <source>
        <dbReference type="SAM" id="MobiDB-lite"/>
    </source>
</evidence>
<keyword evidence="3" id="KW-1185">Reference proteome</keyword>